<comment type="caution">
    <text evidence="4">The sequence shown here is derived from an EMBL/GenBank/DDBJ whole genome shotgun (WGS) entry which is preliminary data.</text>
</comment>
<feature type="domain" description="Restriction system protein Mrr-like N-terminal" evidence="3">
    <location>
        <begin position="2"/>
        <end position="79"/>
    </location>
</feature>
<evidence type="ECO:0000256" key="1">
    <source>
        <dbReference type="SAM" id="MobiDB-lite"/>
    </source>
</evidence>
<dbReference type="PANTHER" id="PTHR30015">
    <property type="entry name" value="MRR RESTRICTION SYSTEM PROTEIN"/>
    <property type="match status" value="1"/>
</dbReference>
<dbReference type="Pfam" id="PF04471">
    <property type="entry name" value="Mrr_cat"/>
    <property type="match status" value="1"/>
</dbReference>
<evidence type="ECO:0000259" key="3">
    <source>
        <dbReference type="Pfam" id="PF14338"/>
    </source>
</evidence>
<evidence type="ECO:0000313" key="5">
    <source>
        <dbReference type="Proteomes" id="UP000185628"/>
    </source>
</evidence>
<reference evidence="5" key="1">
    <citation type="submission" date="2016-12" db="EMBL/GenBank/DDBJ databases">
        <authorList>
            <person name="Meng X."/>
        </authorList>
    </citation>
    <scope>NUCLEOTIDE SEQUENCE [LARGE SCALE GENOMIC DNA]</scope>
    <source>
        <strain evidence="5">DSM 19116</strain>
    </source>
</reference>
<dbReference type="Gene3D" id="3.40.1350.10">
    <property type="match status" value="1"/>
</dbReference>
<dbReference type="InterPro" id="IPR007560">
    <property type="entry name" value="Restrct_endonuc_IV_Mrr"/>
</dbReference>
<evidence type="ECO:0000259" key="2">
    <source>
        <dbReference type="Pfam" id="PF04471"/>
    </source>
</evidence>
<organism evidence="4 5">
    <name type="scientific">Bowdeniella nasicola</name>
    <dbReference type="NCBI Taxonomy" id="208480"/>
    <lineage>
        <taxon>Bacteria</taxon>
        <taxon>Bacillati</taxon>
        <taxon>Actinomycetota</taxon>
        <taxon>Actinomycetes</taxon>
        <taxon>Actinomycetales</taxon>
        <taxon>Actinomycetaceae</taxon>
        <taxon>Bowdeniella</taxon>
    </lineage>
</organism>
<keyword evidence="5" id="KW-1185">Reference proteome</keyword>
<dbReference type="InterPro" id="IPR011856">
    <property type="entry name" value="tRNA_endonuc-like_dom_sf"/>
</dbReference>
<accession>A0A1Q5Q3Z6</accession>
<dbReference type="Pfam" id="PF14338">
    <property type="entry name" value="Mrr_N"/>
    <property type="match status" value="1"/>
</dbReference>
<evidence type="ECO:0000313" key="4">
    <source>
        <dbReference type="EMBL" id="OKL54525.1"/>
    </source>
</evidence>
<dbReference type="InterPro" id="IPR011335">
    <property type="entry name" value="Restrct_endonuc-II-like"/>
</dbReference>
<dbReference type="SUPFAM" id="SSF52980">
    <property type="entry name" value="Restriction endonuclease-like"/>
    <property type="match status" value="1"/>
</dbReference>
<dbReference type="Proteomes" id="UP000185628">
    <property type="component" value="Unassembled WGS sequence"/>
</dbReference>
<sequence>MVLQVLLDGETRVRQELNSLVSNYAGLTPEKRAERLPSGQSRSLNRIGWAITSLATAGAVERPARGLYRITEVGRQLAAKWGDGPFREADLAGLPMWDAYQAKLEERRASRDEVRDSSASVSDDQDPMETIQDNVEKINDVVATELLARLQDSTPEFFEKAVLDLLTAMGYGGKERRMVHTGRSGDGGIDGIIPQDPLGVQNVYIQAKRYADTNSVGRPDVQGFLGAITGRGVDRGVF</sequence>
<name>A0A1Q5Q3Z6_9ACTO</name>
<feature type="region of interest" description="Disordered" evidence="1">
    <location>
        <begin position="108"/>
        <end position="127"/>
    </location>
</feature>
<evidence type="ECO:0008006" key="6">
    <source>
        <dbReference type="Google" id="ProtNLM"/>
    </source>
</evidence>
<dbReference type="EMBL" id="MQVR01000013">
    <property type="protein sequence ID" value="OKL54525.1"/>
    <property type="molecule type" value="Genomic_DNA"/>
</dbReference>
<dbReference type="GO" id="GO:0003677">
    <property type="term" value="F:DNA binding"/>
    <property type="evidence" value="ECO:0007669"/>
    <property type="project" value="InterPro"/>
</dbReference>
<dbReference type="GO" id="GO:0009307">
    <property type="term" value="P:DNA restriction-modification system"/>
    <property type="evidence" value="ECO:0007669"/>
    <property type="project" value="InterPro"/>
</dbReference>
<feature type="domain" description="Restriction endonuclease type IV Mrr" evidence="2">
    <location>
        <begin position="152"/>
        <end position="238"/>
    </location>
</feature>
<dbReference type="PANTHER" id="PTHR30015:SF7">
    <property type="entry name" value="TYPE IV METHYL-DIRECTED RESTRICTION ENZYME ECOKMRR"/>
    <property type="match status" value="1"/>
</dbReference>
<dbReference type="InterPro" id="IPR052906">
    <property type="entry name" value="Type_IV_Methyl-Rstrct_Enzyme"/>
</dbReference>
<gene>
    <name evidence="4" type="ORF">BSZ39_03460</name>
</gene>
<dbReference type="AlphaFoldDB" id="A0A1Q5Q3Z6"/>
<dbReference type="STRING" id="208480.SAMN02910418_01741"/>
<proteinExistence type="predicted"/>
<protein>
    <recommendedName>
        <fullName evidence="6">Restriction endonuclease</fullName>
    </recommendedName>
</protein>
<dbReference type="InterPro" id="IPR025745">
    <property type="entry name" value="Mrr-like_N_dom"/>
</dbReference>
<dbReference type="GO" id="GO:0015666">
    <property type="term" value="F:restriction endodeoxyribonuclease activity"/>
    <property type="evidence" value="ECO:0007669"/>
    <property type="project" value="TreeGrafter"/>
</dbReference>